<organism evidence="1">
    <name type="scientific">marine sediment metagenome</name>
    <dbReference type="NCBI Taxonomy" id="412755"/>
    <lineage>
        <taxon>unclassified sequences</taxon>
        <taxon>metagenomes</taxon>
        <taxon>ecological metagenomes</taxon>
    </lineage>
</organism>
<dbReference type="AlphaFoldDB" id="X1Q708"/>
<gene>
    <name evidence="1" type="ORF">S12H4_05434</name>
</gene>
<accession>X1Q708</accession>
<name>X1Q708_9ZZZZ</name>
<protein>
    <recommendedName>
        <fullName evidence="2">Peptidase M48 domain-containing protein</fullName>
    </recommendedName>
</protein>
<comment type="caution">
    <text evidence="1">The sequence shown here is derived from an EMBL/GenBank/DDBJ whole genome shotgun (WGS) entry which is preliminary data.</text>
</comment>
<dbReference type="EMBL" id="BARW01001800">
    <property type="protein sequence ID" value="GAI63988.1"/>
    <property type="molecule type" value="Genomic_DNA"/>
</dbReference>
<reference evidence="1" key="1">
    <citation type="journal article" date="2014" name="Front. Microbiol.">
        <title>High frequency of phylogenetically diverse reductive dehalogenase-homologous genes in deep subseafloor sedimentary metagenomes.</title>
        <authorList>
            <person name="Kawai M."/>
            <person name="Futagami T."/>
            <person name="Toyoda A."/>
            <person name="Takaki Y."/>
            <person name="Nishi S."/>
            <person name="Hori S."/>
            <person name="Arai W."/>
            <person name="Tsubouchi T."/>
            <person name="Morono Y."/>
            <person name="Uchiyama I."/>
            <person name="Ito T."/>
            <person name="Fujiyama A."/>
            <person name="Inagaki F."/>
            <person name="Takami H."/>
        </authorList>
    </citation>
    <scope>NUCLEOTIDE SEQUENCE</scope>
    <source>
        <strain evidence="1">Expedition CK06-06</strain>
    </source>
</reference>
<evidence type="ECO:0000313" key="1">
    <source>
        <dbReference type="EMBL" id="GAI63988.1"/>
    </source>
</evidence>
<proteinExistence type="predicted"/>
<evidence type="ECO:0008006" key="2">
    <source>
        <dbReference type="Google" id="ProtNLM"/>
    </source>
</evidence>
<sequence length="177" mass="20362">MLTELIDLFERDFTSDVFALTNIGKRISGNKDIMIQYIGNIPAVYTDCKFIYLPDKFKEDIKAAQGLVAHESGHIGYGSFELGLIKLIDSLTKKYKLPPLFIKNLINVVEDVRINGINDKKFPGFYRNLRELTLKMLPRIKSSIKSNNDILLYINLYMEDFVSNKQEKTTFTTEILP</sequence>